<evidence type="ECO:0000313" key="2">
    <source>
        <dbReference type="Proteomes" id="UP000004664"/>
    </source>
</evidence>
<reference evidence="1 2" key="1">
    <citation type="submission" date="2011-06" db="EMBL/GenBank/DDBJ databases">
        <title>Genomic sequence of Methylobacter tundripaludum SV96.</title>
        <authorList>
            <consortium name="US DOE Joint Genome Institute"/>
            <person name="Lucas S."/>
            <person name="Han J."/>
            <person name="Lapidus A."/>
            <person name="Cheng J.-F."/>
            <person name="Goodwin L."/>
            <person name="Pitluck S."/>
            <person name="Held B."/>
            <person name="Detter J.C."/>
            <person name="Han C."/>
            <person name="Tapia R."/>
            <person name="Land M."/>
            <person name="Hauser L."/>
            <person name="Kyrpides N."/>
            <person name="Ivanova N."/>
            <person name="Ovchinnikova G."/>
            <person name="Pagani I."/>
            <person name="Klotz M.G."/>
            <person name="Dispirito A.A."/>
            <person name="Murrell J.C."/>
            <person name="Dunfield P."/>
            <person name="Kalyuzhnaya M.G."/>
            <person name="Svenning M."/>
            <person name="Trotsenko Y.A."/>
            <person name="Stein L.Y."/>
            <person name="Woyke T."/>
        </authorList>
    </citation>
    <scope>NUCLEOTIDE SEQUENCE [LARGE SCALE GENOMIC DNA]</scope>
    <source>
        <strain evidence="2">ATCC BAA-1195 / DSM 17260 / SV96</strain>
    </source>
</reference>
<dbReference type="AlphaFoldDB" id="G3J1N8"/>
<dbReference type="Proteomes" id="UP000004664">
    <property type="component" value="Unassembled WGS sequence"/>
</dbReference>
<accession>G3J1N8</accession>
<organism evidence="1 2">
    <name type="scientific">Methylobacter tundripaludum (strain ATCC BAA-1195 / DSM 17260 / SV96)</name>
    <dbReference type="NCBI Taxonomy" id="697282"/>
    <lineage>
        <taxon>Bacteria</taxon>
        <taxon>Pseudomonadati</taxon>
        <taxon>Pseudomonadota</taxon>
        <taxon>Gammaproteobacteria</taxon>
        <taxon>Methylococcales</taxon>
        <taxon>Methylococcaceae</taxon>
        <taxon>Methylobacter</taxon>
    </lineage>
</organism>
<protein>
    <submittedName>
        <fullName evidence="1">Uncharacterized protein</fullName>
    </submittedName>
</protein>
<sequence length="83" mass="9660">MQLNHVVRPTQLTEKLPLWNYQFVCLQAERGMLSRPKRFVLIKLNHFLDIVETLGAGLQTPPRLRLTLQAGCEPKWRHQCNPA</sequence>
<gene>
    <name evidence="1" type="ORF">Mettu_2752</name>
</gene>
<name>G3J1N8_METTV</name>
<proteinExistence type="predicted"/>
<dbReference type="HOGENOM" id="CLU_2538755_0_0_6"/>
<keyword evidence="2" id="KW-1185">Reference proteome</keyword>
<dbReference type="EMBL" id="JH109154">
    <property type="protein sequence ID" value="EGW19644.1"/>
    <property type="molecule type" value="Genomic_DNA"/>
</dbReference>
<evidence type="ECO:0000313" key="1">
    <source>
        <dbReference type="EMBL" id="EGW19644.1"/>
    </source>
</evidence>